<comment type="caution">
    <text evidence="2">The sequence shown here is derived from an EMBL/GenBank/DDBJ whole genome shotgun (WGS) entry which is preliminary data.</text>
</comment>
<dbReference type="Proteomes" id="UP001500751">
    <property type="component" value="Unassembled WGS sequence"/>
</dbReference>
<evidence type="ECO:0000313" key="3">
    <source>
        <dbReference type="Proteomes" id="UP001500751"/>
    </source>
</evidence>
<dbReference type="Pfam" id="PF13649">
    <property type="entry name" value="Methyltransf_25"/>
    <property type="match status" value="1"/>
</dbReference>
<feature type="domain" description="Methyltransferase" evidence="1">
    <location>
        <begin position="56"/>
        <end position="150"/>
    </location>
</feature>
<dbReference type="SUPFAM" id="SSF53335">
    <property type="entry name" value="S-adenosyl-L-methionine-dependent methyltransferases"/>
    <property type="match status" value="1"/>
</dbReference>
<reference evidence="3" key="1">
    <citation type="journal article" date="2019" name="Int. J. Syst. Evol. Microbiol.">
        <title>The Global Catalogue of Microorganisms (GCM) 10K type strain sequencing project: providing services to taxonomists for standard genome sequencing and annotation.</title>
        <authorList>
            <consortium name="The Broad Institute Genomics Platform"/>
            <consortium name="The Broad Institute Genome Sequencing Center for Infectious Disease"/>
            <person name="Wu L."/>
            <person name="Ma J."/>
        </authorList>
    </citation>
    <scope>NUCLEOTIDE SEQUENCE [LARGE SCALE GENOMIC DNA]</scope>
    <source>
        <strain evidence="3">JCM 16014</strain>
    </source>
</reference>
<dbReference type="PANTHER" id="PTHR44068">
    <property type="entry name" value="ZGC:194242"/>
    <property type="match status" value="1"/>
</dbReference>
<protein>
    <submittedName>
        <fullName evidence="2">Cyclopropane-fatty-acyl-phospholipid synthase family protein</fullName>
    </submittedName>
</protein>
<dbReference type="CDD" id="cd02440">
    <property type="entry name" value="AdoMet_MTases"/>
    <property type="match status" value="1"/>
</dbReference>
<accession>A0ABP5F0S2</accession>
<evidence type="ECO:0000313" key="2">
    <source>
        <dbReference type="EMBL" id="GAA2012972.1"/>
    </source>
</evidence>
<keyword evidence="3" id="KW-1185">Reference proteome</keyword>
<evidence type="ECO:0000259" key="1">
    <source>
        <dbReference type="Pfam" id="PF13649"/>
    </source>
</evidence>
<sequence length="258" mass="29062">MATADSAIAALTRPDRYPRSSRYDPHWLLTLDMGPHPLWLLEDLLQDLDLRPGMRILDLGAGKGATSVFLAREYDAEVVSTDWWLPEGTAEEIFTAAGVADQVTAVHTEAHTLPFPDEAFDAILCIDAYEYFGTADSYLPYLTRFLRPKGQLGIATPALNREPRDLGTIPAHIKAVVGWEAAAWHTPDWWRFHWEITDLVTVTTARPHPEGWHDWLLWTRALAEHRPEQAQEQQAVVEMLEADGGELLGFAMVTARKR</sequence>
<organism evidence="2 3">
    <name type="scientific">Catenulispora yoronensis</name>
    <dbReference type="NCBI Taxonomy" id="450799"/>
    <lineage>
        <taxon>Bacteria</taxon>
        <taxon>Bacillati</taxon>
        <taxon>Actinomycetota</taxon>
        <taxon>Actinomycetes</taxon>
        <taxon>Catenulisporales</taxon>
        <taxon>Catenulisporaceae</taxon>
        <taxon>Catenulispora</taxon>
    </lineage>
</organism>
<dbReference type="EMBL" id="BAAAQN010000002">
    <property type="protein sequence ID" value="GAA2012972.1"/>
    <property type="molecule type" value="Genomic_DNA"/>
</dbReference>
<dbReference type="RefSeq" id="WP_344663755.1">
    <property type="nucleotide sequence ID" value="NZ_BAAAQN010000002.1"/>
</dbReference>
<dbReference type="PANTHER" id="PTHR44068:SF11">
    <property type="entry name" value="GERANYL DIPHOSPHATE 2-C-METHYLTRANSFERASE"/>
    <property type="match status" value="1"/>
</dbReference>
<dbReference type="InterPro" id="IPR041698">
    <property type="entry name" value="Methyltransf_25"/>
</dbReference>
<dbReference type="InterPro" id="IPR050447">
    <property type="entry name" value="Erg6_SMT_methyltransf"/>
</dbReference>
<dbReference type="InterPro" id="IPR029063">
    <property type="entry name" value="SAM-dependent_MTases_sf"/>
</dbReference>
<gene>
    <name evidence="2" type="ORF">GCM10009839_04450</name>
</gene>
<name>A0ABP5F0S2_9ACTN</name>
<dbReference type="Gene3D" id="3.40.50.150">
    <property type="entry name" value="Vaccinia Virus protein VP39"/>
    <property type="match status" value="1"/>
</dbReference>
<proteinExistence type="predicted"/>